<accession>A0ABQ9VXL4</accession>
<keyword evidence="2" id="KW-1185">Reference proteome</keyword>
<dbReference type="EMBL" id="JASSZA010000004">
    <property type="protein sequence ID" value="KAK2114123.1"/>
    <property type="molecule type" value="Genomic_DNA"/>
</dbReference>
<evidence type="ECO:0000313" key="1">
    <source>
        <dbReference type="EMBL" id="KAK2114123.1"/>
    </source>
</evidence>
<organism evidence="1 2">
    <name type="scientific">Saguinus oedipus</name>
    <name type="common">Cotton-top tamarin</name>
    <name type="synonym">Oedipomidas oedipus</name>
    <dbReference type="NCBI Taxonomy" id="9490"/>
    <lineage>
        <taxon>Eukaryota</taxon>
        <taxon>Metazoa</taxon>
        <taxon>Chordata</taxon>
        <taxon>Craniata</taxon>
        <taxon>Vertebrata</taxon>
        <taxon>Euteleostomi</taxon>
        <taxon>Mammalia</taxon>
        <taxon>Eutheria</taxon>
        <taxon>Euarchontoglires</taxon>
        <taxon>Primates</taxon>
        <taxon>Haplorrhini</taxon>
        <taxon>Platyrrhini</taxon>
        <taxon>Cebidae</taxon>
        <taxon>Callitrichinae</taxon>
        <taxon>Saguinus</taxon>
    </lineage>
</organism>
<comment type="caution">
    <text evidence="1">The sequence shown here is derived from an EMBL/GenBank/DDBJ whole genome shotgun (WGS) entry which is preliminary data.</text>
</comment>
<sequence length="153" mass="17292">SDQWLQTQTSGEVPLVVWRPLLVKRPAFLVARFPLDFYLYLQAATPFSSVSLLEEGKKPFCWARNLKKLSEDQRKQYLAFLQQYTPVCGRSVFPCYPLRGTFTYRVPTLALAFLSAGILSVPSERLDILLQSTPGEAAKRKRFAQKSGSSGRS</sequence>
<reference evidence="1 2" key="1">
    <citation type="submission" date="2023-05" db="EMBL/GenBank/DDBJ databases">
        <title>B98-5 Cell Line De Novo Hybrid Assembly: An Optical Mapping Approach.</title>
        <authorList>
            <person name="Kananen K."/>
            <person name="Auerbach J.A."/>
            <person name="Kautto E."/>
            <person name="Blachly J.S."/>
        </authorList>
    </citation>
    <scope>NUCLEOTIDE SEQUENCE [LARGE SCALE GENOMIC DNA]</scope>
    <source>
        <strain evidence="1">B95-8</strain>
        <tissue evidence="1">Cell line</tissue>
    </source>
</reference>
<dbReference type="Proteomes" id="UP001266305">
    <property type="component" value="Unassembled WGS sequence"/>
</dbReference>
<gene>
    <name evidence="1" type="ORF">P7K49_008389</name>
</gene>
<name>A0ABQ9VXL4_SAGOE</name>
<feature type="non-terminal residue" evidence="1">
    <location>
        <position position="1"/>
    </location>
</feature>
<evidence type="ECO:0000313" key="2">
    <source>
        <dbReference type="Proteomes" id="UP001266305"/>
    </source>
</evidence>
<protein>
    <submittedName>
        <fullName evidence="1">Uncharacterized protein</fullName>
    </submittedName>
</protein>
<proteinExistence type="predicted"/>